<protein>
    <submittedName>
        <fullName evidence="2">Uncharacterized protein</fullName>
    </submittedName>
</protein>
<keyword evidence="3" id="KW-1185">Reference proteome</keyword>
<name>M0DMJ0_9EURY</name>
<keyword evidence="1" id="KW-0175">Coiled coil</keyword>
<reference evidence="2 3" key="1">
    <citation type="journal article" date="2014" name="PLoS Genet.">
        <title>Phylogenetically driven sequencing of extremely halophilic archaea reveals strategies for static and dynamic osmo-response.</title>
        <authorList>
            <person name="Becker E.A."/>
            <person name="Seitzer P.M."/>
            <person name="Tritt A."/>
            <person name="Larsen D."/>
            <person name="Krusor M."/>
            <person name="Yao A.I."/>
            <person name="Wu D."/>
            <person name="Madern D."/>
            <person name="Eisen J.A."/>
            <person name="Darling A.E."/>
            <person name="Facciotti M.T."/>
        </authorList>
    </citation>
    <scope>NUCLEOTIDE SEQUENCE [LARGE SCALE GENOMIC DNA]</scope>
    <source>
        <strain evidence="2 3">DSM 14210</strain>
    </source>
</reference>
<sequence>MDADFEWKRGSDPPVMQETLGEFLDALANELEDAIDRLMEDVLQTVQRLVNVDTGQLRESYETEVREAMESAFGLVIEGIVESDVEYAPFQEFLETGKPHVAPAIEEHRDALEKQGTEAWNNAVKEVT</sequence>
<feature type="coiled-coil region" evidence="1">
    <location>
        <begin position="21"/>
        <end position="48"/>
    </location>
</feature>
<comment type="caution">
    <text evidence="2">The sequence shown here is derived from an EMBL/GenBank/DDBJ whole genome shotgun (WGS) entry which is preliminary data.</text>
</comment>
<dbReference type="EMBL" id="AOJD01000064">
    <property type="protein sequence ID" value="ELZ35374.1"/>
    <property type="molecule type" value="Genomic_DNA"/>
</dbReference>
<organism evidence="2 3">
    <name type="scientific">Halorubrum tebenquichense DSM 14210</name>
    <dbReference type="NCBI Taxonomy" id="1227485"/>
    <lineage>
        <taxon>Archaea</taxon>
        <taxon>Methanobacteriati</taxon>
        <taxon>Methanobacteriota</taxon>
        <taxon>Stenosarchaea group</taxon>
        <taxon>Halobacteria</taxon>
        <taxon>Halobacteriales</taxon>
        <taxon>Haloferacaceae</taxon>
        <taxon>Halorubrum</taxon>
    </lineage>
</organism>
<dbReference type="RefSeq" id="WP_006630165.1">
    <property type="nucleotide sequence ID" value="NZ_AOJD01000064.1"/>
</dbReference>
<gene>
    <name evidence="2" type="ORF">C472_12590</name>
</gene>
<accession>M0DMJ0</accession>
<evidence type="ECO:0000256" key="1">
    <source>
        <dbReference type="SAM" id="Coils"/>
    </source>
</evidence>
<dbReference type="OrthoDB" id="322975at2157"/>
<evidence type="ECO:0000313" key="2">
    <source>
        <dbReference type="EMBL" id="ELZ35374.1"/>
    </source>
</evidence>
<dbReference type="Pfam" id="PF04883">
    <property type="entry name" value="HK97-gp10_like"/>
    <property type="match status" value="1"/>
</dbReference>
<dbReference type="InterPro" id="IPR010064">
    <property type="entry name" value="HK97-gp10_tail"/>
</dbReference>
<dbReference type="Proteomes" id="UP000011523">
    <property type="component" value="Unassembled WGS sequence"/>
</dbReference>
<dbReference type="PATRIC" id="fig|1227485.3.peg.2470"/>
<dbReference type="AlphaFoldDB" id="M0DMJ0"/>
<evidence type="ECO:0000313" key="3">
    <source>
        <dbReference type="Proteomes" id="UP000011523"/>
    </source>
</evidence>
<proteinExistence type="predicted"/>